<feature type="compositionally biased region" description="Basic residues" evidence="1">
    <location>
        <begin position="119"/>
        <end position="130"/>
    </location>
</feature>
<dbReference type="SUPFAM" id="SSF50249">
    <property type="entry name" value="Nucleic acid-binding proteins"/>
    <property type="match status" value="1"/>
</dbReference>
<sequence length="130" mass="15020">MLFDKFMTNRPIGDTLTVKVVKIIGAGAIVEFDRKDSAFLHISEISNKYVKQVGDVLKIGQEIQVTLIDKKDGKTFVSMKNTVQKEDKKVSFEERIQSFLKESTENLRQIQKQQDKKRGIYKKRPTKNNN</sequence>
<organism evidence="3 4">
    <name type="scientific">Bacillus thuringiensis</name>
    <dbReference type="NCBI Taxonomy" id="1428"/>
    <lineage>
        <taxon>Bacteria</taxon>
        <taxon>Bacillati</taxon>
        <taxon>Bacillota</taxon>
        <taxon>Bacilli</taxon>
        <taxon>Bacillales</taxon>
        <taxon>Bacillaceae</taxon>
        <taxon>Bacillus</taxon>
        <taxon>Bacillus cereus group</taxon>
    </lineage>
</organism>
<feature type="domain" description="S1 motif" evidence="2">
    <location>
        <begin position="13"/>
        <end position="80"/>
    </location>
</feature>
<dbReference type="SMART" id="SM00316">
    <property type="entry name" value="S1"/>
    <property type="match status" value="1"/>
</dbReference>
<dbReference type="Gene3D" id="2.40.50.140">
    <property type="entry name" value="Nucleic acid-binding proteins"/>
    <property type="match status" value="1"/>
</dbReference>
<dbReference type="GO" id="GO:0003729">
    <property type="term" value="F:mRNA binding"/>
    <property type="evidence" value="ECO:0007669"/>
    <property type="project" value="TreeGrafter"/>
</dbReference>
<dbReference type="Pfam" id="PF00575">
    <property type="entry name" value="S1"/>
    <property type="match status" value="1"/>
</dbReference>
<dbReference type="EMBL" id="NUVX01000078">
    <property type="protein sequence ID" value="PFJ29378.1"/>
    <property type="molecule type" value="Genomic_DNA"/>
</dbReference>
<accession>A0A9X6ZPV7</accession>
<evidence type="ECO:0000259" key="2">
    <source>
        <dbReference type="PROSITE" id="PS50126"/>
    </source>
</evidence>
<evidence type="ECO:0000313" key="4">
    <source>
        <dbReference type="Proteomes" id="UP000224003"/>
    </source>
</evidence>
<gene>
    <name evidence="3" type="ORF">COJ15_31815</name>
</gene>
<dbReference type="GO" id="GO:0003735">
    <property type="term" value="F:structural constituent of ribosome"/>
    <property type="evidence" value="ECO:0007669"/>
    <property type="project" value="TreeGrafter"/>
</dbReference>
<dbReference type="GO" id="GO:0006412">
    <property type="term" value="P:translation"/>
    <property type="evidence" value="ECO:0007669"/>
    <property type="project" value="TreeGrafter"/>
</dbReference>
<dbReference type="PANTHER" id="PTHR10724:SF10">
    <property type="entry name" value="S1 RNA-BINDING DOMAIN-CONTAINING PROTEIN 1"/>
    <property type="match status" value="1"/>
</dbReference>
<dbReference type="PROSITE" id="PS50126">
    <property type="entry name" value="S1"/>
    <property type="match status" value="1"/>
</dbReference>
<name>A0A9X6ZPV7_BACTU</name>
<comment type="caution">
    <text evidence="3">The sequence shown here is derived from an EMBL/GenBank/DDBJ whole genome shotgun (WGS) entry which is preliminary data.</text>
</comment>
<dbReference type="Proteomes" id="UP000224003">
    <property type="component" value="Unassembled WGS sequence"/>
</dbReference>
<evidence type="ECO:0000256" key="1">
    <source>
        <dbReference type="SAM" id="MobiDB-lite"/>
    </source>
</evidence>
<protein>
    <submittedName>
        <fullName evidence="3">RNA-binding protein</fullName>
    </submittedName>
</protein>
<proteinExistence type="predicted"/>
<evidence type="ECO:0000313" key="3">
    <source>
        <dbReference type="EMBL" id="PFJ29378.1"/>
    </source>
</evidence>
<dbReference type="InterPro" id="IPR012340">
    <property type="entry name" value="NA-bd_OB-fold"/>
</dbReference>
<feature type="region of interest" description="Disordered" evidence="1">
    <location>
        <begin position="107"/>
        <end position="130"/>
    </location>
</feature>
<dbReference type="PANTHER" id="PTHR10724">
    <property type="entry name" value="30S RIBOSOMAL PROTEIN S1"/>
    <property type="match status" value="1"/>
</dbReference>
<reference evidence="3 4" key="1">
    <citation type="submission" date="2017-09" db="EMBL/GenBank/DDBJ databases">
        <title>Large-scale bioinformatics analysis of Bacillus genomes uncovers conserved roles of natural products in bacterial physiology.</title>
        <authorList>
            <consortium name="Agbiome Team Llc"/>
            <person name="Bleich R.M."/>
            <person name="Grubbs K.J."/>
            <person name="Santa Maria K.C."/>
            <person name="Allen S.E."/>
            <person name="Farag S."/>
            <person name="Shank E.A."/>
            <person name="Bowers A."/>
        </authorList>
    </citation>
    <scope>NUCLEOTIDE SEQUENCE [LARGE SCALE GENOMIC DNA]</scope>
    <source>
        <strain evidence="3 4">AFS085496</strain>
    </source>
</reference>
<dbReference type="InterPro" id="IPR050437">
    <property type="entry name" value="Ribos_protein_bS1-like"/>
</dbReference>
<dbReference type="AlphaFoldDB" id="A0A9X6ZPV7"/>
<dbReference type="InterPro" id="IPR003029">
    <property type="entry name" value="S1_domain"/>
</dbReference>